<dbReference type="RefSeq" id="WP_372583574.1">
    <property type="nucleotide sequence ID" value="NZ_JBGORW010000017.1"/>
</dbReference>
<sequence>MKKLIFVSLLLISSFIFASGNFTTNNTYCVKPNGFNDELVSDDGGRLIAYAQCYHRGQALGPRVIFFEYLDPATYYAVQYMESQYLYFKDNNTIYINDELTKAAGIGIEFWQYSGDLTFK</sequence>
<feature type="signal peptide" evidence="1">
    <location>
        <begin position="1"/>
        <end position="18"/>
    </location>
</feature>
<feature type="chain" id="PRO_5047026763" evidence="1">
    <location>
        <begin position="19"/>
        <end position="120"/>
    </location>
</feature>
<keyword evidence="1" id="KW-0732">Signal</keyword>
<keyword evidence="3" id="KW-1185">Reference proteome</keyword>
<reference evidence="2 3" key="1">
    <citation type="submission" date="2024-07" db="EMBL/GenBank/DDBJ databases">
        <authorList>
            <person name="Li X.-J."/>
            <person name="Wang X."/>
        </authorList>
    </citation>
    <scope>NUCLEOTIDE SEQUENCE [LARGE SCALE GENOMIC DNA]</scope>
    <source>
        <strain evidence="2 3">DSM 23441</strain>
    </source>
</reference>
<accession>A0ABV4SC59</accession>
<evidence type="ECO:0000256" key="1">
    <source>
        <dbReference type="SAM" id="SignalP"/>
    </source>
</evidence>
<protein>
    <submittedName>
        <fullName evidence="2">Uncharacterized protein</fullName>
    </submittedName>
</protein>
<proteinExistence type="predicted"/>
<gene>
    <name evidence="2" type="ORF">ACEG17_09800</name>
</gene>
<name>A0ABV4SC59_9FUSO</name>
<comment type="caution">
    <text evidence="2">The sequence shown here is derived from an EMBL/GenBank/DDBJ whole genome shotgun (WGS) entry which is preliminary data.</text>
</comment>
<dbReference type="EMBL" id="JBGORW010000017">
    <property type="protein sequence ID" value="MFA3800478.1"/>
    <property type="molecule type" value="Genomic_DNA"/>
</dbReference>
<evidence type="ECO:0000313" key="2">
    <source>
        <dbReference type="EMBL" id="MFA3800478.1"/>
    </source>
</evidence>
<dbReference type="Proteomes" id="UP001571581">
    <property type="component" value="Unassembled WGS sequence"/>
</dbReference>
<evidence type="ECO:0000313" key="3">
    <source>
        <dbReference type="Proteomes" id="UP001571581"/>
    </source>
</evidence>
<organism evidence="2 3">
    <name type="scientific">Leptotrichia hongkongensis</name>
    <dbReference type="NCBI Taxonomy" id="554406"/>
    <lineage>
        <taxon>Bacteria</taxon>
        <taxon>Fusobacteriati</taxon>
        <taxon>Fusobacteriota</taxon>
        <taxon>Fusobacteriia</taxon>
        <taxon>Fusobacteriales</taxon>
        <taxon>Leptotrichiaceae</taxon>
        <taxon>Leptotrichia</taxon>
    </lineage>
</organism>